<organism evidence="2 3">
    <name type="scientific">Bacillus carboniphilus</name>
    <dbReference type="NCBI Taxonomy" id="86663"/>
    <lineage>
        <taxon>Bacteria</taxon>
        <taxon>Bacillati</taxon>
        <taxon>Bacillota</taxon>
        <taxon>Bacilli</taxon>
        <taxon>Bacillales</taxon>
        <taxon>Bacillaceae</taxon>
        <taxon>Bacillus</taxon>
    </lineage>
</organism>
<keyword evidence="3" id="KW-1185">Reference proteome</keyword>
<name>A0ABY9JYI8_9BACI</name>
<dbReference type="EMBL" id="CP129013">
    <property type="protein sequence ID" value="WLR43413.1"/>
    <property type="molecule type" value="Genomic_DNA"/>
</dbReference>
<protein>
    <submittedName>
        <fullName evidence="2">Uncharacterized protein</fullName>
    </submittedName>
</protein>
<evidence type="ECO:0000313" key="2">
    <source>
        <dbReference type="EMBL" id="WLR43413.1"/>
    </source>
</evidence>
<gene>
    <name evidence="2" type="ORF">LC087_04350</name>
</gene>
<dbReference type="RefSeq" id="WP_264190034.1">
    <property type="nucleotide sequence ID" value="NZ_CP129013.1"/>
</dbReference>
<proteinExistence type="predicted"/>
<keyword evidence="1" id="KW-1133">Transmembrane helix</keyword>
<feature type="transmembrane region" description="Helical" evidence="1">
    <location>
        <begin position="21"/>
        <end position="40"/>
    </location>
</feature>
<evidence type="ECO:0000256" key="1">
    <source>
        <dbReference type="SAM" id="Phobius"/>
    </source>
</evidence>
<keyword evidence="1" id="KW-0812">Transmembrane</keyword>
<keyword evidence="1" id="KW-0472">Membrane</keyword>
<accession>A0ABY9JYI8</accession>
<reference evidence="2 3" key="1">
    <citation type="submission" date="2023-06" db="EMBL/GenBank/DDBJ databases">
        <title>Five Gram-positive bacteria isolated from mangrove sediments in Shenzhen, Guangdong, China.</title>
        <authorList>
            <person name="Yu S."/>
            <person name="Zheng W."/>
            <person name="Huang Y."/>
        </authorList>
    </citation>
    <scope>NUCLEOTIDE SEQUENCE [LARGE SCALE GENOMIC DNA]</scope>
    <source>
        <strain evidence="2 3">SaN35-3</strain>
    </source>
</reference>
<dbReference type="Proteomes" id="UP001197974">
    <property type="component" value="Chromosome"/>
</dbReference>
<sequence>MSKRKPYLKCPRQLFLLIEPFTFKGVYYIMIGFWLLMLHACTVK</sequence>
<evidence type="ECO:0000313" key="3">
    <source>
        <dbReference type="Proteomes" id="UP001197974"/>
    </source>
</evidence>